<dbReference type="AlphaFoldDB" id="H2YS95"/>
<reference evidence="2" key="1">
    <citation type="submission" date="2003-08" db="EMBL/GenBank/DDBJ databases">
        <authorList>
            <person name="Birren B."/>
            <person name="Nusbaum C."/>
            <person name="Abebe A."/>
            <person name="Abouelleil A."/>
            <person name="Adekoya E."/>
            <person name="Ait-zahra M."/>
            <person name="Allen N."/>
            <person name="Allen T."/>
            <person name="An P."/>
            <person name="Anderson M."/>
            <person name="Anderson S."/>
            <person name="Arachchi H."/>
            <person name="Armbruster J."/>
            <person name="Bachantsang P."/>
            <person name="Baldwin J."/>
            <person name="Barry A."/>
            <person name="Bayul T."/>
            <person name="Blitshsteyn B."/>
            <person name="Bloom T."/>
            <person name="Blye J."/>
            <person name="Boguslavskiy L."/>
            <person name="Borowsky M."/>
            <person name="Boukhgalter B."/>
            <person name="Brunache A."/>
            <person name="Butler J."/>
            <person name="Calixte N."/>
            <person name="Calvo S."/>
            <person name="Camarata J."/>
            <person name="Campo K."/>
            <person name="Chang J."/>
            <person name="Cheshatsang Y."/>
            <person name="Citroen M."/>
            <person name="Collymore A."/>
            <person name="Considine T."/>
            <person name="Cook A."/>
            <person name="Cooke P."/>
            <person name="Corum B."/>
            <person name="Cuomo C."/>
            <person name="David R."/>
            <person name="Dawoe T."/>
            <person name="Degray S."/>
            <person name="Dodge S."/>
            <person name="Dooley K."/>
            <person name="Dorje P."/>
            <person name="Dorjee K."/>
            <person name="Dorris L."/>
            <person name="Duffey N."/>
            <person name="Dupes A."/>
            <person name="Elkins T."/>
            <person name="Engels R."/>
            <person name="Erickson J."/>
            <person name="Farina A."/>
            <person name="Faro S."/>
            <person name="Ferreira P."/>
            <person name="Fischer H."/>
            <person name="Fitzgerald M."/>
            <person name="Foley K."/>
            <person name="Gage D."/>
            <person name="Galagan J."/>
            <person name="Gearin G."/>
            <person name="Gnerre S."/>
            <person name="Gnirke A."/>
            <person name="Goyette A."/>
            <person name="Graham J."/>
            <person name="Grandbois E."/>
            <person name="Gyaltsen K."/>
            <person name="Hafez N."/>
            <person name="Hagopian D."/>
            <person name="Hagos B."/>
            <person name="Hall J."/>
            <person name="Hatcher B."/>
            <person name="Heller A."/>
            <person name="Higgins H."/>
            <person name="Honan T."/>
            <person name="Horn A."/>
            <person name="Houde N."/>
            <person name="Hughes L."/>
            <person name="Hulme W."/>
            <person name="Husby E."/>
            <person name="Iliev I."/>
            <person name="Jaffe D."/>
            <person name="Jones C."/>
            <person name="Kamal M."/>
            <person name="Kamat A."/>
            <person name="Kamvysselis M."/>
            <person name="Karlsson E."/>
            <person name="Kells C."/>
            <person name="Kieu A."/>
            <person name="Kisner P."/>
            <person name="Kodira C."/>
            <person name="Kulbokas E."/>
            <person name="Labutti K."/>
            <person name="Lama D."/>
            <person name="Landers T."/>
            <person name="Leger J."/>
            <person name="Levine S."/>
            <person name="Lewis D."/>
            <person name="Lewis T."/>
            <person name="Lindblad-toh K."/>
            <person name="Liu X."/>
            <person name="Lokyitsang T."/>
            <person name="Lokyitsang Y."/>
            <person name="Lucien O."/>
            <person name="Lui A."/>
            <person name="Ma L.J."/>
            <person name="Mabbitt R."/>
            <person name="Macdonald J."/>
            <person name="Maclean C."/>
            <person name="Major J."/>
            <person name="Manning J."/>
            <person name="Marabella R."/>
            <person name="Maru K."/>
            <person name="Matthews C."/>
            <person name="Mauceli E."/>
            <person name="Mccarthy M."/>
            <person name="Mcdonough S."/>
            <person name="Mcghee T."/>
            <person name="Meldrim J."/>
            <person name="Meneus L."/>
            <person name="Mesirov J."/>
            <person name="Mihalev A."/>
            <person name="Mihova T."/>
            <person name="Mikkelsen T."/>
            <person name="Mlenga V."/>
            <person name="Moru K."/>
            <person name="Mozes J."/>
            <person name="Mulrain L."/>
            <person name="Munson G."/>
            <person name="Naylor J."/>
            <person name="Newes C."/>
            <person name="Nguyen C."/>
            <person name="Nguyen N."/>
            <person name="Nguyen T."/>
            <person name="Nicol R."/>
            <person name="Nielsen C."/>
            <person name="Nizzari M."/>
            <person name="Norbu C."/>
            <person name="Norbu N."/>
            <person name="O'donnell P."/>
            <person name="Okoawo O."/>
            <person name="O'leary S."/>
            <person name="Omotosho B."/>
            <person name="O'neill K."/>
            <person name="Osman S."/>
            <person name="Parker S."/>
            <person name="Perrin D."/>
            <person name="Phunkhang P."/>
            <person name="Piqani B."/>
            <person name="Purcell S."/>
            <person name="Rachupka T."/>
            <person name="Ramasamy U."/>
            <person name="Rameau R."/>
            <person name="Ray V."/>
            <person name="Raymond C."/>
            <person name="Retta R."/>
            <person name="Richardson S."/>
            <person name="Rise C."/>
            <person name="Rodriguez J."/>
            <person name="Rogers J."/>
            <person name="Rogov P."/>
            <person name="Rutman M."/>
            <person name="Schupbach R."/>
            <person name="Seaman C."/>
            <person name="Settipalli S."/>
            <person name="Sharpe T."/>
            <person name="Sheridan J."/>
            <person name="Sherpa N."/>
            <person name="Shi J."/>
            <person name="Smirnov S."/>
            <person name="Smith C."/>
            <person name="Sougnez C."/>
            <person name="Spencer B."/>
            <person name="Stalker J."/>
            <person name="Stange-thomann N."/>
            <person name="Stavropoulos S."/>
            <person name="Stetson K."/>
            <person name="Stone C."/>
            <person name="Stone S."/>
            <person name="Stubbs M."/>
            <person name="Talamas J."/>
            <person name="Tchuinga P."/>
            <person name="Tenzing P."/>
            <person name="Tesfaye S."/>
            <person name="Theodore J."/>
            <person name="Thoulutsang Y."/>
            <person name="Topham K."/>
            <person name="Towey S."/>
            <person name="Tsamla T."/>
            <person name="Tsomo N."/>
            <person name="Vallee D."/>
            <person name="Vassiliev H."/>
            <person name="Venkataraman V."/>
            <person name="Vinson J."/>
            <person name="Vo A."/>
            <person name="Wade C."/>
            <person name="Wang S."/>
            <person name="Wangchuk T."/>
            <person name="Wangdi T."/>
            <person name="Whittaker C."/>
            <person name="Wilkinson J."/>
            <person name="Wu Y."/>
            <person name="Wyman D."/>
            <person name="Yadav S."/>
            <person name="Yang S."/>
            <person name="Yang X."/>
            <person name="Yeager S."/>
            <person name="Yee E."/>
            <person name="Young G."/>
            <person name="Zainoun J."/>
            <person name="Zembeck L."/>
            <person name="Zimmer A."/>
            <person name="Zody M."/>
            <person name="Lander E."/>
        </authorList>
    </citation>
    <scope>NUCLEOTIDE SEQUENCE [LARGE SCALE GENOMIC DNA]</scope>
</reference>
<name>H2YS95_CIOSA</name>
<accession>H2YS95</accession>
<reference evidence="1" key="2">
    <citation type="submission" date="2025-08" db="UniProtKB">
        <authorList>
            <consortium name="Ensembl"/>
        </authorList>
    </citation>
    <scope>IDENTIFICATION</scope>
</reference>
<protein>
    <submittedName>
        <fullName evidence="1">Uncharacterized protein</fullName>
    </submittedName>
</protein>
<dbReference type="Ensembl" id="ENSCSAVT00000008313.1">
    <property type="protein sequence ID" value="ENSCSAVP00000008205.1"/>
    <property type="gene ID" value="ENSCSAVG00000004879.1"/>
</dbReference>
<dbReference type="HOGENOM" id="CLU_2837733_0_0_1"/>
<organism evidence="1 2">
    <name type="scientific">Ciona savignyi</name>
    <name type="common">Pacific transparent sea squirt</name>
    <dbReference type="NCBI Taxonomy" id="51511"/>
    <lineage>
        <taxon>Eukaryota</taxon>
        <taxon>Metazoa</taxon>
        <taxon>Chordata</taxon>
        <taxon>Tunicata</taxon>
        <taxon>Ascidiacea</taxon>
        <taxon>Phlebobranchia</taxon>
        <taxon>Cionidae</taxon>
        <taxon>Ciona</taxon>
    </lineage>
</organism>
<dbReference type="InParanoid" id="H2YS95"/>
<reference evidence="1" key="3">
    <citation type="submission" date="2025-09" db="UniProtKB">
        <authorList>
            <consortium name="Ensembl"/>
        </authorList>
    </citation>
    <scope>IDENTIFICATION</scope>
</reference>
<keyword evidence="2" id="KW-1185">Reference proteome</keyword>
<proteinExistence type="predicted"/>
<evidence type="ECO:0000313" key="2">
    <source>
        <dbReference type="Proteomes" id="UP000007875"/>
    </source>
</evidence>
<dbReference type="Proteomes" id="UP000007875">
    <property type="component" value="Unassembled WGS sequence"/>
</dbReference>
<sequence length="66" mass="7366">LNLLETFIGSDVTLDVVIPTLLLIVIVDKCNVRSLDRLVYATVTDFPIMGSKLSPVKRIYTPVYNV</sequence>
<evidence type="ECO:0000313" key="1">
    <source>
        <dbReference type="Ensembl" id="ENSCSAVP00000008205.1"/>
    </source>
</evidence>